<gene>
    <name evidence="1" type="ORF">FB470_002993</name>
</gene>
<keyword evidence="2" id="KW-1185">Reference proteome</keyword>
<reference evidence="1 2" key="1">
    <citation type="submission" date="2023-07" db="EMBL/GenBank/DDBJ databases">
        <title>Sequencing the genomes of 1000 actinobacteria strains.</title>
        <authorList>
            <person name="Klenk H.-P."/>
        </authorList>
    </citation>
    <scope>NUCLEOTIDE SEQUENCE [LARGE SCALE GENOMIC DNA]</scope>
    <source>
        <strain evidence="1 2">DSM 45805</strain>
    </source>
</reference>
<evidence type="ECO:0000313" key="2">
    <source>
        <dbReference type="Proteomes" id="UP001229651"/>
    </source>
</evidence>
<organism evidence="1 2">
    <name type="scientific">Amycolatopsis thermophila</name>
    <dbReference type="NCBI Taxonomy" id="206084"/>
    <lineage>
        <taxon>Bacteria</taxon>
        <taxon>Bacillati</taxon>
        <taxon>Actinomycetota</taxon>
        <taxon>Actinomycetes</taxon>
        <taxon>Pseudonocardiales</taxon>
        <taxon>Pseudonocardiaceae</taxon>
        <taxon>Amycolatopsis</taxon>
    </lineage>
</organism>
<protein>
    <recommendedName>
        <fullName evidence="3">PE family protein</fullName>
    </recommendedName>
</protein>
<name>A0ABU0EV31_9PSEU</name>
<accession>A0ABU0EV31</accession>
<dbReference type="Proteomes" id="UP001229651">
    <property type="component" value="Unassembled WGS sequence"/>
</dbReference>
<sequence length="134" mass="14356">MTEGNRATPIGPTVGAGLSSVGGAGYRFDPEQIEALIPKWEELRDGLDDDQLQLQMAAQVTAAPSADAPAQNNARQISASIRAAIEHNANLRNYAQLWIDTLRKANGTYREQDDTALKGLYGAPDTPDGSGLYQ</sequence>
<proteinExistence type="predicted"/>
<comment type="caution">
    <text evidence="1">The sequence shown here is derived from an EMBL/GenBank/DDBJ whole genome shotgun (WGS) entry which is preliminary data.</text>
</comment>
<evidence type="ECO:0000313" key="1">
    <source>
        <dbReference type="EMBL" id="MDQ0378999.1"/>
    </source>
</evidence>
<dbReference type="RefSeq" id="WP_306992103.1">
    <property type="nucleotide sequence ID" value="NZ_JAUSUT010000001.1"/>
</dbReference>
<dbReference type="EMBL" id="JAUSUT010000001">
    <property type="protein sequence ID" value="MDQ0378999.1"/>
    <property type="molecule type" value="Genomic_DNA"/>
</dbReference>
<evidence type="ECO:0008006" key="3">
    <source>
        <dbReference type="Google" id="ProtNLM"/>
    </source>
</evidence>